<accession>A0A850VH29</accession>
<name>A0A850VH29_9CORV</name>
<feature type="domain" description="ELMO" evidence="1">
    <location>
        <begin position="69"/>
        <end position="222"/>
    </location>
</feature>
<evidence type="ECO:0000313" key="3">
    <source>
        <dbReference type="Proteomes" id="UP000640999"/>
    </source>
</evidence>
<keyword evidence="3" id="KW-1185">Reference proteome</keyword>
<proteinExistence type="predicted"/>
<feature type="non-terminal residue" evidence="2">
    <location>
        <position position="1"/>
    </location>
</feature>
<dbReference type="InterPro" id="IPR006816">
    <property type="entry name" value="ELMO_dom"/>
</dbReference>
<organism evidence="2 3">
    <name type="scientific">Chloropsis hardwickii</name>
    <dbReference type="NCBI Taxonomy" id="667144"/>
    <lineage>
        <taxon>Eukaryota</taxon>
        <taxon>Metazoa</taxon>
        <taxon>Chordata</taxon>
        <taxon>Craniata</taxon>
        <taxon>Vertebrata</taxon>
        <taxon>Euteleostomi</taxon>
        <taxon>Archelosauria</taxon>
        <taxon>Archosauria</taxon>
        <taxon>Dinosauria</taxon>
        <taxon>Saurischia</taxon>
        <taxon>Theropoda</taxon>
        <taxon>Coelurosauria</taxon>
        <taxon>Aves</taxon>
        <taxon>Neognathae</taxon>
        <taxon>Neoaves</taxon>
        <taxon>Telluraves</taxon>
        <taxon>Australaves</taxon>
        <taxon>Passeriformes</taxon>
        <taxon>Corvoidea</taxon>
        <taxon>Irenidae</taxon>
        <taxon>Chloropsis</taxon>
    </lineage>
</organism>
<dbReference type="PANTHER" id="PTHR12771:SF2">
    <property type="entry name" value="ELMO DOMAIN-CONTAINING PROTEIN 3"/>
    <property type="match status" value="1"/>
</dbReference>
<gene>
    <name evidence="2" type="primary">Elmod3</name>
    <name evidence="2" type="ORF">CHLHAR_R05383</name>
</gene>
<protein>
    <submittedName>
        <fullName evidence="2">ELMD3 protein</fullName>
    </submittedName>
</protein>
<evidence type="ECO:0000259" key="1">
    <source>
        <dbReference type="PROSITE" id="PS51335"/>
    </source>
</evidence>
<dbReference type="EMBL" id="WEIW01003791">
    <property type="protein sequence ID" value="NWH41314.1"/>
    <property type="molecule type" value="Genomic_DNA"/>
</dbReference>
<dbReference type="InterPro" id="IPR050868">
    <property type="entry name" value="ELMO_domain-containing"/>
</dbReference>
<dbReference type="PANTHER" id="PTHR12771">
    <property type="entry name" value="ENGULFMENT AND CELL MOTILITY"/>
    <property type="match status" value="1"/>
</dbReference>
<dbReference type="AlphaFoldDB" id="A0A850VH29"/>
<dbReference type="OrthoDB" id="266227at2759"/>
<reference evidence="2" key="1">
    <citation type="submission" date="2019-10" db="EMBL/GenBank/DDBJ databases">
        <title>Bird 10,000 Genomes (B10K) Project - Family phase.</title>
        <authorList>
            <person name="Zhang G."/>
        </authorList>
    </citation>
    <scope>NUCLEOTIDE SEQUENCE</scope>
    <source>
        <strain evidence="2">B10K-IZ-033-78</strain>
        <tissue evidence="2">Muscle</tissue>
    </source>
</reference>
<dbReference type="Pfam" id="PF04727">
    <property type="entry name" value="ELMO_CED12"/>
    <property type="match status" value="2"/>
</dbReference>
<comment type="caution">
    <text evidence="2">The sequence shown here is derived from an EMBL/GenBank/DDBJ whole genome shotgun (WGS) entry which is preliminary data.</text>
</comment>
<sequence>ISFTEALQHFQSAELPASRGKGRVPGRRGILAALLRCLRGPPRLRPQLRGEQELALAMAQCALDDSERVHMRILQTIYRQLTRSRLGCPRYGAHWEELGFQGSTPLPGEIPKIHSNLPRNLPVPSQLLQPLPVLQSQLHWPPLDNFPFCIMSVNITRIVIQALQEERLSRECNRRQQVIGVLNDLYAAAFLRLSRLWEQQHGTVANAGFFLKELELSTKKKPRQLLKSLEAYLSR</sequence>
<feature type="non-terminal residue" evidence="2">
    <location>
        <position position="235"/>
    </location>
</feature>
<dbReference type="Proteomes" id="UP000640999">
    <property type="component" value="Unassembled WGS sequence"/>
</dbReference>
<dbReference type="PROSITE" id="PS51335">
    <property type="entry name" value="ELMO"/>
    <property type="match status" value="1"/>
</dbReference>
<evidence type="ECO:0000313" key="2">
    <source>
        <dbReference type="EMBL" id="NWH41314.1"/>
    </source>
</evidence>